<accession>A0A165CD13</accession>
<dbReference type="FunCoup" id="A0A165CD13">
    <property type="interactions" value="137"/>
</dbReference>
<evidence type="ECO:0000313" key="13">
    <source>
        <dbReference type="Proteomes" id="UP000076842"/>
    </source>
</evidence>
<dbReference type="AlphaFoldDB" id="A0A165CD13"/>
<keyword evidence="3 11" id="KW-0813">Transport</keyword>
<evidence type="ECO:0000313" key="12">
    <source>
        <dbReference type="EMBL" id="KZT50603.1"/>
    </source>
</evidence>
<comment type="function">
    <text evidence="11">Component of the ubiquinol-cytochrome c oxidoreductase, a multisubunit transmembrane complex that is part of the mitochondrial electron transport chain which drives oxidative phosphorylation. The complex plays an important role in the uptake of multiple carbon sources present in different host niches.</text>
</comment>
<keyword evidence="13" id="KW-1185">Reference proteome</keyword>
<dbReference type="OrthoDB" id="6683853at2759"/>
<evidence type="ECO:0000256" key="11">
    <source>
        <dbReference type="RuleBase" id="RU368118"/>
    </source>
</evidence>
<dbReference type="InterPro" id="IPR004205">
    <property type="entry name" value="Cyt_bc1_su8"/>
</dbReference>
<evidence type="ECO:0000256" key="1">
    <source>
        <dbReference type="ARBA" id="ARBA00004434"/>
    </source>
</evidence>
<evidence type="ECO:0000256" key="9">
    <source>
        <dbReference type="ARBA" id="ARBA00023128"/>
    </source>
</evidence>
<organism evidence="12 13">
    <name type="scientific">Calocera cornea HHB12733</name>
    <dbReference type="NCBI Taxonomy" id="1353952"/>
    <lineage>
        <taxon>Eukaryota</taxon>
        <taxon>Fungi</taxon>
        <taxon>Dikarya</taxon>
        <taxon>Basidiomycota</taxon>
        <taxon>Agaricomycotina</taxon>
        <taxon>Dacrymycetes</taxon>
        <taxon>Dacrymycetales</taxon>
        <taxon>Dacrymycetaceae</taxon>
        <taxon>Calocera</taxon>
    </lineage>
</organism>
<evidence type="ECO:0000256" key="6">
    <source>
        <dbReference type="ARBA" id="ARBA00022792"/>
    </source>
</evidence>
<name>A0A165CD13_9BASI</name>
<evidence type="ECO:0000256" key="8">
    <source>
        <dbReference type="ARBA" id="ARBA00022989"/>
    </source>
</evidence>
<dbReference type="FunFam" id="1.20.5.210:FF:000001">
    <property type="entry name" value="Cytochrome b-c1 complex subunit 8"/>
    <property type="match status" value="1"/>
</dbReference>
<dbReference type="SUPFAM" id="SSF81508">
    <property type="entry name" value="Ubiquinone-binding protein QP-C of cytochrome bc1 complex (Ubiquinol-cytochrome c reductase)"/>
    <property type="match status" value="1"/>
</dbReference>
<evidence type="ECO:0000256" key="7">
    <source>
        <dbReference type="ARBA" id="ARBA00022982"/>
    </source>
</evidence>
<sequence length="105" mass="11545">MRPSLLRLSGMPSGKVWMGWWGDMGGPKQKGIVSYSLSPLQQKAMGDALQSYLFNGYRRLVGQVPYFVIPFGAGYGLYTWANSYATYLESKEGHYATQAAEGGGH</sequence>
<dbReference type="Gene3D" id="1.20.5.210">
    <property type="entry name" value="Cytochrome b-c1 complex subunit 8"/>
    <property type="match status" value="1"/>
</dbReference>
<keyword evidence="8" id="KW-1133">Transmembrane helix</keyword>
<reference evidence="12 13" key="1">
    <citation type="journal article" date="2016" name="Mol. Biol. Evol.">
        <title>Comparative Genomics of Early-Diverging Mushroom-Forming Fungi Provides Insights into the Origins of Lignocellulose Decay Capabilities.</title>
        <authorList>
            <person name="Nagy L.G."/>
            <person name="Riley R."/>
            <person name="Tritt A."/>
            <person name="Adam C."/>
            <person name="Daum C."/>
            <person name="Floudas D."/>
            <person name="Sun H."/>
            <person name="Yadav J.S."/>
            <person name="Pangilinan J."/>
            <person name="Larsson K.H."/>
            <person name="Matsuura K."/>
            <person name="Barry K."/>
            <person name="Labutti K."/>
            <person name="Kuo R."/>
            <person name="Ohm R.A."/>
            <person name="Bhattacharya S.S."/>
            <person name="Shirouzu T."/>
            <person name="Yoshinaga Y."/>
            <person name="Martin F.M."/>
            <person name="Grigoriev I.V."/>
            <person name="Hibbett D.S."/>
        </authorList>
    </citation>
    <scope>NUCLEOTIDE SEQUENCE [LARGE SCALE GENOMIC DNA]</scope>
    <source>
        <strain evidence="12 13">HHB12733</strain>
    </source>
</reference>
<dbReference type="GO" id="GO:0045275">
    <property type="term" value="C:respiratory chain complex III"/>
    <property type="evidence" value="ECO:0007669"/>
    <property type="project" value="UniProtKB-UniRule"/>
</dbReference>
<dbReference type="EMBL" id="KV424158">
    <property type="protein sequence ID" value="KZT50603.1"/>
    <property type="molecule type" value="Genomic_DNA"/>
</dbReference>
<dbReference type="PANTHER" id="PTHR12119">
    <property type="entry name" value="UBIQUINOL-CYTOCHROME C REDUCTASE COMPLEX UBIQUINONE-BINDING PROTEIN QP-C"/>
    <property type="match status" value="1"/>
</dbReference>
<evidence type="ECO:0000256" key="10">
    <source>
        <dbReference type="ARBA" id="ARBA00023136"/>
    </source>
</evidence>
<dbReference type="STRING" id="1353952.A0A165CD13"/>
<dbReference type="Pfam" id="PF02939">
    <property type="entry name" value="UcrQ"/>
    <property type="match status" value="1"/>
</dbReference>
<keyword evidence="6 11" id="KW-0999">Mitochondrion inner membrane</keyword>
<keyword evidence="9 11" id="KW-0496">Mitochondrion</keyword>
<dbReference type="InParanoid" id="A0A165CD13"/>
<dbReference type="InterPro" id="IPR036642">
    <property type="entry name" value="Cyt_bc1_su8_sf"/>
</dbReference>
<comment type="subcellular location">
    <subcellularLocation>
        <location evidence="1 11">Mitochondrion inner membrane</location>
        <topology evidence="1 11">Single-pass membrane protein</topology>
    </subcellularLocation>
</comment>
<proteinExistence type="inferred from homology"/>
<keyword evidence="7 11" id="KW-0249">Electron transport</keyword>
<dbReference type="GO" id="GO:0005743">
    <property type="term" value="C:mitochondrial inner membrane"/>
    <property type="evidence" value="ECO:0007669"/>
    <property type="project" value="UniProtKB-SubCell"/>
</dbReference>
<dbReference type="GO" id="GO:0006122">
    <property type="term" value="P:mitochondrial electron transport, ubiquinol to cytochrome c"/>
    <property type="evidence" value="ECO:0007669"/>
    <property type="project" value="UniProtKB-UniRule"/>
</dbReference>
<evidence type="ECO:0000256" key="3">
    <source>
        <dbReference type="ARBA" id="ARBA00022448"/>
    </source>
</evidence>
<comment type="subunit">
    <text evidence="11">Component of the ubiquinol-cytochrome c oxidoreductase (cytochrome b-c1 complex, complex III, CIII), a multisubunit enzyme composed of 3 respiratory subunits cytochrome b, cytochrome c1 and Rieske protein, 2 core protein subunits, and additional low-molecular weight protein subunits. The complex exists as an obligatory dimer and forms supercomplexes (SCs) in the inner mitochondrial membrane with cytochrome c oxidase (complex IV, CIV).</text>
</comment>
<evidence type="ECO:0000256" key="2">
    <source>
        <dbReference type="ARBA" id="ARBA00007668"/>
    </source>
</evidence>
<dbReference type="PANTHER" id="PTHR12119:SF2">
    <property type="entry name" value="CYTOCHROME B-C1 COMPLEX SUBUNIT 8"/>
    <property type="match status" value="1"/>
</dbReference>
<keyword evidence="10" id="KW-0472">Membrane</keyword>
<protein>
    <recommendedName>
        <fullName evidence="11">Cytochrome b-c1 complex subunit 8</fullName>
    </recommendedName>
    <alternativeName>
        <fullName evidence="11">Complex III subunit 8</fullName>
    </alternativeName>
</protein>
<comment type="similarity">
    <text evidence="2 11">Belongs to the UQCRQ/QCR8 family.</text>
</comment>
<keyword evidence="5" id="KW-0812">Transmembrane</keyword>
<gene>
    <name evidence="12" type="ORF">CALCODRAFT_513203</name>
</gene>
<dbReference type="Proteomes" id="UP000076842">
    <property type="component" value="Unassembled WGS sequence"/>
</dbReference>
<keyword evidence="4 11" id="KW-0679">Respiratory chain</keyword>
<evidence type="ECO:0000256" key="5">
    <source>
        <dbReference type="ARBA" id="ARBA00022692"/>
    </source>
</evidence>
<evidence type="ECO:0000256" key="4">
    <source>
        <dbReference type="ARBA" id="ARBA00022660"/>
    </source>
</evidence>